<dbReference type="SMART" id="SM00382">
    <property type="entry name" value="AAA"/>
    <property type="match status" value="1"/>
</dbReference>
<dbReference type="Pfam" id="PF01580">
    <property type="entry name" value="FtsK_SpoIIIE"/>
    <property type="match status" value="1"/>
</dbReference>
<organism evidence="5">
    <name type="scientific">Bifidobacterium pseudocatenulatum</name>
    <dbReference type="NCBI Taxonomy" id="28026"/>
    <lineage>
        <taxon>Bacteria</taxon>
        <taxon>Bacillati</taxon>
        <taxon>Actinomycetota</taxon>
        <taxon>Actinomycetes</taxon>
        <taxon>Bifidobacteriales</taxon>
        <taxon>Bifidobacteriaceae</taxon>
        <taxon>Bifidobacterium</taxon>
    </lineage>
</organism>
<dbReference type="EMBL" id="AF359574">
    <property type="protein sequence ID" value="AAM00236.1"/>
    <property type="molecule type" value="Genomic_DNA"/>
</dbReference>
<dbReference type="Gene3D" id="3.40.50.300">
    <property type="entry name" value="P-loop containing nucleotide triphosphate hydrolases"/>
    <property type="match status" value="1"/>
</dbReference>
<evidence type="ECO:0000256" key="2">
    <source>
        <dbReference type="ARBA" id="ARBA00022840"/>
    </source>
</evidence>
<geneLocation type="plasmid" evidence="5">
    <name>p4M</name>
</geneLocation>
<dbReference type="PANTHER" id="PTHR22683">
    <property type="entry name" value="SPORULATION PROTEIN RELATED"/>
    <property type="match status" value="1"/>
</dbReference>
<evidence type="ECO:0000256" key="1">
    <source>
        <dbReference type="ARBA" id="ARBA00022741"/>
    </source>
</evidence>
<feature type="binding site" evidence="3">
    <location>
        <begin position="38"/>
        <end position="45"/>
    </location>
    <ligand>
        <name>ATP</name>
        <dbReference type="ChEBI" id="CHEBI:30616"/>
    </ligand>
</feature>
<dbReference type="RefSeq" id="WP_011018368.1">
    <property type="nucleotide sequence ID" value="NC_003527.1"/>
</dbReference>
<dbReference type="PANTHER" id="PTHR22683:SF41">
    <property type="entry name" value="DNA TRANSLOCASE FTSK"/>
    <property type="match status" value="1"/>
</dbReference>
<keyword evidence="1 3" id="KW-0547">Nucleotide-binding</keyword>
<proteinExistence type="predicted"/>
<reference evidence="5" key="1">
    <citation type="journal article" date="2006" name="Mol. Biol. Evol.">
        <title>Two families of rep-like genes that probably originated by interspecies recombination are represented in viral, plasmid, bacterial, and parasitic protozoan genomes.</title>
        <authorList>
            <person name="Gibbs M.J."/>
            <person name="Smeianov V.V."/>
            <person name="Steele J.L."/>
            <person name="Upcroft P."/>
            <person name="Efimov B.A."/>
        </authorList>
    </citation>
    <scope>NUCLEOTIDE SEQUENCE</scope>
    <source>
        <strain evidence="5">VMKB4M</strain>
        <plasmid evidence="5">p4M</plasmid>
    </source>
</reference>
<evidence type="ECO:0000259" key="4">
    <source>
        <dbReference type="PROSITE" id="PS50901"/>
    </source>
</evidence>
<protein>
    <submittedName>
        <fullName evidence="5">Putative plasmid transfer protein</fullName>
    </submittedName>
</protein>
<dbReference type="SUPFAM" id="SSF52540">
    <property type="entry name" value="P-loop containing nucleoside triphosphate hydrolases"/>
    <property type="match status" value="1"/>
</dbReference>
<dbReference type="InterPro" id="IPR050206">
    <property type="entry name" value="FtsK/SpoIIIE/SftA"/>
</dbReference>
<dbReference type="InterPro" id="IPR002543">
    <property type="entry name" value="FtsK_dom"/>
</dbReference>
<keyword evidence="2 3" id="KW-0067">ATP-binding</keyword>
<dbReference type="GO" id="GO:0005524">
    <property type="term" value="F:ATP binding"/>
    <property type="evidence" value="ECO:0007669"/>
    <property type="project" value="UniProtKB-UniRule"/>
</dbReference>
<dbReference type="GO" id="GO:0003677">
    <property type="term" value="F:DNA binding"/>
    <property type="evidence" value="ECO:0007669"/>
    <property type="project" value="InterPro"/>
</dbReference>
<dbReference type="CDD" id="cd01127">
    <property type="entry name" value="TrwB_TraG_TraD_VirD4"/>
    <property type="match status" value="1"/>
</dbReference>
<gene>
    <name evidence="5" type="primary">tra</name>
</gene>
<accession>Q8RPR9</accession>
<name>Q8RPR9_BIFPS</name>
<keyword evidence="5" id="KW-0614">Plasmid</keyword>
<feature type="domain" description="FtsK" evidence="4">
    <location>
        <begin position="22"/>
        <end position="202"/>
    </location>
</feature>
<dbReference type="PROSITE" id="PS50901">
    <property type="entry name" value="FTSK"/>
    <property type="match status" value="1"/>
</dbReference>
<evidence type="ECO:0000313" key="5">
    <source>
        <dbReference type="EMBL" id="AAM00236.1"/>
    </source>
</evidence>
<evidence type="ECO:0000256" key="3">
    <source>
        <dbReference type="PROSITE-ProRule" id="PRU00289"/>
    </source>
</evidence>
<dbReference type="InterPro" id="IPR003593">
    <property type="entry name" value="AAA+_ATPase"/>
</dbReference>
<dbReference type="InterPro" id="IPR027417">
    <property type="entry name" value="P-loop_NTPase"/>
</dbReference>
<sequence>MFGKRNPADTLDGVTVGFDASRRPVRLAVRGSHALIIGLTGSGKGSAIASIIAALCRCREPWELNFIDLKRGTEAAFYEGLITRKAYTLQDAAELVDSLLSMVNQRADDLHGQTRNLVPSAEYPQQVLVIDEAAELASGIDKKTRETSQHLLQSLDELLRIGRSWGFSCIAATQDPRVEAFKLRPRFPQRLCLRVNDEDEGRMCLGKHAVEMGARPWLLPSNLPGSCWAASTEGGLPQRFRFRFYTDDEIRGFQHAPR</sequence>
<dbReference type="AlphaFoldDB" id="Q8RPR9"/>